<accession>A0A0M0KCE1</accession>
<proteinExistence type="predicted"/>
<protein>
    <submittedName>
        <fullName evidence="1">Uncharacterized protein</fullName>
    </submittedName>
</protein>
<feature type="non-terminal residue" evidence="1">
    <location>
        <position position="1"/>
    </location>
</feature>
<reference evidence="1" key="1">
    <citation type="submission" date="2015-08" db="EMBL/GenBank/DDBJ databases">
        <title>Complete DNA Sequence of Pseudomonas syringae pv. actinidiae, the Causal Agent of Kiwifruit Canker Disease.</title>
        <authorList>
            <person name="Rikkerink E.H.A."/>
            <person name="Fineran P.C."/>
        </authorList>
    </citation>
    <scope>NUCLEOTIDE SEQUENCE</scope>
    <source>
        <strain evidence="1">DSM 13666</strain>
    </source>
</reference>
<name>A0A0M0KCE1_ALKHA</name>
<sequence length="85" mass="9505">LTVTTAFTVRDLNPREYAHAWHTQKSTTRLDCALLLGSVLGLPLSLLRGSFTTPFRSVVSHDVYEENGVVSQGGHDAFLWRLFMV</sequence>
<organism evidence="1">
    <name type="scientific">Halalkalibacterium halodurans</name>
    <name type="common">Bacillus halodurans</name>
    <dbReference type="NCBI Taxonomy" id="86665"/>
    <lineage>
        <taxon>Bacteria</taxon>
        <taxon>Bacillati</taxon>
        <taxon>Bacillota</taxon>
        <taxon>Bacilli</taxon>
        <taxon>Bacillales</taxon>
        <taxon>Bacillaceae</taxon>
        <taxon>Halalkalibacterium (ex Joshi et al. 2022)</taxon>
    </lineage>
</organism>
<dbReference type="AlphaFoldDB" id="A0A0M0KCE1"/>
<gene>
    <name evidence="1" type="ORF">AMD02_20165</name>
</gene>
<comment type="caution">
    <text evidence="1">The sequence shown here is derived from an EMBL/GenBank/DDBJ whole genome shotgun (WGS) entry which is preliminary data.</text>
</comment>
<evidence type="ECO:0000313" key="1">
    <source>
        <dbReference type="EMBL" id="KOO36083.1"/>
    </source>
</evidence>
<dbReference type="PATRIC" id="fig|136160.3.peg.160"/>
<dbReference type="EMBL" id="LILD01000028">
    <property type="protein sequence ID" value="KOO36083.1"/>
    <property type="molecule type" value="Genomic_DNA"/>
</dbReference>